<sequence length="597" mass="65351">MGDAIFLHDHSDGDDVLVPTQLAVATQQEPPPPAGIAALASEDVVRCMICALNLTRQSILEREMHLNACLDASTMSQKYECPTCGKELTDYNEQRREAHVNLCLDRLSQRFSASTPEARSTIARESVADNLDAFAVLMGSAAASSRSSTAPSSAAPGAATSVVSNAFDVLMKSSKTQAVVKAATAVVSSFWPSSGGNSTNNAKKRPRPLSANGGASHAGSATRRRFGCPDFKRILGTQPPFIVDGFRYASKSLSSVYFLTHFHSDHYIGLDKSFDCGVIYCNQVTAALVVQELRIDSKYVHPVPMNTPIDVHGVQVTFMDANHCPGAAILLFRLRSGRTYLHTGDFRFHPKMWNYAALQPFIPKPDGGPPATRLDGVYLDTTYADPKYTFPTQQTAIEHGVGLVERHVGSGAKTLFLFGSYSVGKERLFMEVAKRLGRKVCVSKAKYKMIATYGWPESEMRLLTVEPAATSLHVVPMGDLRLDHLGALLQKHRLRFHEIVAFRPTGWTFSKNATSLSTCQKDPSGKIRIYGIPYSEHSSFAELCDFLRVLNPCTIIPTVNCHTEKQVRKQVDALRQSAFHNLTTMFQPQAMGGPDAS</sequence>
<feature type="region of interest" description="Disordered" evidence="6">
    <location>
        <begin position="194"/>
        <end position="223"/>
    </location>
</feature>
<reference evidence="8" key="1">
    <citation type="submission" date="2021-12" db="EMBL/GenBank/DDBJ databases">
        <title>Prjna785345.</title>
        <authorList>
            <person name="Rujirawat T."/>
            <person name="Krajaejun T."/>
        </authorList>
    </citation>
    <scope>NUCLEOTIDE SEQUENCE</scope>
    <source>
        <strain evidence="8">Pi057C3</strain>
    </source>
</reference>
<name>A0AAD5Q8X0_PYTIN</name>
<dbReference type="AlphaFoldDB" id="A0AAD5Q8X0"/>
<dbReference type="GO" id="GO:0035312">
    <property type="term" value="F:5'-3' DNA exonuclease activity"/>
    <property type="evidence" value="ECO:0007669"/>
    <property type="project" value="TreeGrafter"/>
</dbReference>
<evidence type="ECO:0000313" key="9">
    <source>
        <dbReference type="Proteomes" id="UP001209570"/>
    </source>
</evidence>
<evidence type="ECO:0000259" key="7">
    <source>
        <dbReference type="Pfam" id="PF07522"/>
    </source>
</evidence>
<evidence type="ECO:0000256" key="3">
    <source>
        <dbReference type="ARBA" id="ARBA00022763"/>
    </source>
</evidence>
<comment type="subcellular location">
    <subcellularLocation>
        <location evidence="1">Nucleus</location>
    </subcellularLocation>
</comment>
<accession>A0AAD5Q8X0</accession>
<evidence type="ECO:0000256" key="4">
    <source>
        <dbReference type="ARBA" id="ARBA00023204"/>
    </source>
</evidence>
<keyword evidence="4" id="KW-0234">DNA repair</keyword>
<gene>
    <name evidence="8" type="ORF">P43SY_009901</name>
</gene>
<keyword evidence="3" id="KW-0227">DNA damage</keyword>
<comment type="caution">
    <text evidence="8">The sequence shown here is derived from an EMBL/GenBank/DDBJ whole genome shotgun (WGS) entry which is preliminary data.</text>
</comment>
<feature type="compositionally biased region" description="Low complexity" evidence="6">
    <location>
        <begin position="210"/>
        <end position="221"/>
    </location>
</feature>
<dbReference type="PANTHER" id="PTHR23240">
    <property type="entry name" value="DNA CROSS-LINK REPAIR PROTEIN PSO2/SNM1-RELATED"/>
    <property type="match status" value="1"/>
</dbReference>
<dbReference type="GO" id="GO:0006303">
    <property type="term" value="P:double-strand break repair via nonhomologous end joining"/>
    <property type="evidence" value="ECO:0007669"/>
    <property type="project" value="TreeGrafter"/>
</dbReference>
<protein>
    <recommendedName>
        <fullName evidence="7">DNA repair metallo-beta-lactamase domain-containing protein</fullName>
    </recommendedName>
</protein>
<dbReference type="InterPro" id="IPR011084">
    <property type="entry name" value="DRMBL"/>
</dbReference>
<dbReference type="Pfam" id="PF07522">
    <property type="entry name" value="DRMBL"/>
    <property type="match status" value="1"/>
</dbReference>
<evidence type="ECO:0000256" key="6">
    <source>
        <dbReference type="SAM" id="MobiDB-lite"/>
    </source>
</evidence>
<keyword evidence="9" id="KW-1185">Reference proteome</keyword>
<evidence type="ECO:0000256" key="5">
    <source>
        <dbReference type="ARBA" id="ARBA00023242"/>
    </source>
</evidence>
<evidence type="ECO:0000256" key="2">
    <source>
        <dbReference type="ARBA" id="ARBA00010304"/>
    </source>
</evidence>
<evidence type="ECO:0000313" key="8">
    <source>
        <dbReference type="EMBL" id="KAJ0401021.1"/>
    </source>
</evidence>
<dbReference type="SUPFAM" id="SSF56281">
    <property type="entry name" value="Metallo-hydrolase/oxidoreductase"/>
    <property type="match status" value="1"/>
</dbReference>
<dbReference type="PANTHER" id="PTHR23240:SF6">
    <property type="entry name" value="DNA CROSS-LINK REPAIR 1A PROTEIN"/>
    <property type="match status" value="1"/>
</dbReference>
<dbReference type="GO" id="GO:0003684">
    <property type="term" value="F:damaged DNA binding"/>
    <property type="evidence" value="ECO:0007669"/>
    <property type="project" value="TreeGrafter"/>
</dbReference>
<dbReference type="EMBL" id="JAKCXM010000139">
    <property type="protein sequence ID" value="KAJ0401021.1"/>
    <property type="molecule type" value="Genomic_DNA"/>
</dbReference>
<dbReference type="GO" id="GO:0005634">
    <property type="term" value="C:nucleus"/>
    <property type="evidence" value="ECO:0007669"/>
    <property type="project" value="UniProtKB-SubCell"/>
</dbReference>
<proteinExistence type="inferred from homology"/>
<dbReference type="FunFam" id="3.40.50.12650:FF:000001">
    <property type="entry name" value="DNA cross-link repair 1A"/>
    <property type="match status" value="1"/>
</dbReference>
<keyword evidence="5" id="KW-0539">Nucleus</keyword>
<dbReference type="CDD" id="cd16273">
    <property type="entry name" value="SNM1A-1C-like_MBL-fold"/>
    <property type="match status" value="1"/>
</dbReference>
<dbReference type="Gene3D" id="3.40.50.12650">
    <property type="match status" value="1"/>
</dbReference>
<dbReference type="InterPro" id="IPR036866">
    <property type="entry name" value="RibonucZ/Hydroxyglut_hydro"/>
</dbReference>
<dbReference type="GO" id="GO:0036297">
    <property type="term" value="P:interstrand cross-link repair"/>
    <property type="evidence" value="ECO:0007669"/>
    <property type="project" value="TreeGrafter"/>
</dbReference>
<feature type="domain" description="DNA repair metallo-beta-lactamase" evidence="7">
    <location>
        <begin position="461"/>
        <end position="562"/>
    </location>
</feature>
<dbReference type="Proteomes" id="UP001209570">
    <property type="component" value="Unassembled WGS sequence"/>
</dbReference>
<evidence type="ECO:0000256" key="1">
    <source>
        <dbReference type="ARBA" id="ARBA00004123"/>
    </source>
</evidence>
<dbReference type="Gene3D" id="3.60.15.10">
    <property type="entry name" value="Ribonuclease Z/Hydroxyacylglutathione hydrolase-like"/>
    <property type="match status" value="1"/>
</dbReference>
<organism evidence="8 9">
    <name type="scientific">Pythium insidiosum</name>
    <name type="common">Pythiosis disease agent</name>
    <dbReference type="NCBI Taxonomy" id="114742"/>
    <lineage>
        <taxon>Eukaryota</taxon>
        <taxon>Sar</taxon>
        <taxon>Stramenopiles</taxon>
        <taxon>Oomycota</taxon>
        <taxon>Peronosporomycetes</taxon>
        <taxon>Pythiales</taxon>
        <taxon>Pythiaceae</taxon>
        <taxon>Pythium</taxon>
    </lineage>
</organism>
<comment type="similarity">
    <text evidence="2">Belongs to the DNA repair metallo-beta-lactamase (DRMBL) family.</text>
</comment>